<comment type="caution">
    <text evidence="1">The sequence shown here is derived from an EMBL/GenBank/DDBJ whole genome shotgun (WGS) entry which is preliminary data.</text>
</comment>
<protein>
    <submittedName>
        <fullName evidence="1">Uncharacterized protein</fullName>
    </submittedName>
</protein>
<keyword evidence="2" id="KW-1185">Reference proteome</keyword>
<name>A0ACC0CTL1_9PEZI</name>
<evidence type="ECO:0000313" key="1">
    <source>
        <dbReference type="EMBL" id="KAI6083661.1"/>
    </source>
</evidence>
<dbReference type="Proteomes" id="UP001497680">
    <property type="component" value="Unassembled WGS sequence"/>
</dbReference>
<organism evidence="1 2">
    <name type="scientific">Hypoxylon rubiginosum</name>
    <dbReference type="NCBI Taxonomy" id="110542"/>
    <lineage>
        <taxon>Eukaryota</taxon>
        <taxon>Fungi</taxon>
        <taxon>Dikarya</taxon>
        <taxon>Ascomycota</taxon>
        <taxon>Pezizomycotina</taxon>
        <taxon>Sordariomycetes</taxon>
        <taxon>Xylariomycetidae</taxon>
        <taxon>Xylariales</taxon>
        <taxon>Hypoxylaceae</taxon>
        <taxon>Hypoxylon</taxon>
    </lineage>
</organism>
<proteinExistence type="predicted"/>
<gene>
    <name evidence="1" type="ORF">F4821DRAFT_184216</name>
</gene>
<accession>A0ACC0CTL1</accession>
<sequence>MDDLSASGSMIRRAAASMLAIAVVSVTLRFAVRLTARIPIMWSDWLILISLAVDVAYSAMVIDYTVNGAGPRTFDLNDIMANFYTGGQLWAQSLLKMLYVSDLLFGFTITFAKLSILSFYYTIFSISKKFQIATFVLGGLCVVWLLVYLFLNIFQCHPIHAMWDYLASTEYCMPSGKLWLGYELPNFFLDVFILVLPIVMVHRLQLPLGHKLSVAGIFLLGGLVCITSILRMVYIWHPATPDVAEVPGTMLMAIIQLGIAILCACLPTYGPLLTMSRKAVHRIKEVKNITPLRTFGSSTRKSRSRALTTEDTANEDLQASPYYLVYDNESLPQHFQKVSNGGDTQSTPLVDLPACSILVQKSVDVR</sequence>
<evidence type="ECO:0000313" key="2">
    <source>
        <dbReference type="Proteomes" id="UP001497680"/>
    </source>
</evidence>
<reference evidence="1 2" key="1">
    <citation type="journal article" date="2022" name="New Phytol.">
        <title>Ecological generalism drives hyperdiversity of secondary metabolite gene clusters in xylarialean endophytes.</title>
        <authorList>
            <person name="Franco M.E.E."/>
            <person name="Wisecaver J.H."/>
            <person name="Arnold A.E."/>
            <person name="Ju Y.M."/>
            <person name="Slot J.C."/>
            <person name="Ahrendt S."/>
            <person name="Moore L.P."/>
            <person name="Eastman K.E."/>
            <person name="Scott K."/>
            <person name="Konkel Z."/>
            <person name="Mondo S.J."/>
            <person name="Kuo A."/>
            <person name="Hayes R.D."/>
            <person name="Haridas S."/>
            <person name="Andreopoulos B."/>
            <person name="Riley R."/>
            <person name="LaButti K."/>
            <person name="Pangilinan J."/>
            <person name="Lipzen A."/>
            <person name="Amirebrahimi M."/>
            <person name="Yan J."/>
            <person name="Adam C."/>
            <person name="Keymanesh K."/>
            <person name="Ng V."/>
            <person name="Louie K."/>
            <person name="Northen T."/>
            <person name="Drula E."/>
            <person name="Henrissat B."/>
            <person name="Hsieh H.M."/>
            <person name="Youens-Clark K."/>
            <person name="Lutzoni F."/>
            <person name="Miadlikowska J."/>
            <person name="Eastwood D.C."/>
            <person name="Hamelin R.C."/>
            <person name="Grigoriev I.V."/>
            <person name="U'Ren J.M."/>
        </authorList>
    </citation>
    <scope>NUCLEOTIDE SEQUENCE [LARGE SCALE GENOMIC DNA]</scope>
    <source>
        <strain evidence="1 2">ER1909</strain>
    </source>
</reference>
<dbReference type="EMBL" id="MU394348">
    <property type="protein sequence ID" value="KAI6083661.1"/>
    <property type="molecule type" value="Genomic_DNA"/>
</dbReference>